<gene>
    <name evidence="6" type="ORF">UFOPK3992_01280</name>
</gene>
<dbReference type="EMBL" id="CAFBOZ010000185">
    <property type="protein sequence ID" value="CAB5012090.1"/>
    <property type="molecule type" value="Genomic_DNA"/>
</dbReference>
<dbReference type="InterPro" id="IPR036188">
    <property type="entry name" value="FAD/NAD-bd_sf"/>
</dbReference>
<dbReference type="InterPro" id="IPR027477">
    <property type="entry name" value="Succ_DH/fumarate_Rdtase_cat_sf"/>
</dbReference>
<evidence type="ECO:0000256" key="3">
    <source>
        <dbReference type="ARBA" id="ARBA00022827"/>
    </source>
</evidence>
<evidence type="ECO:0000313" key="6">
    <source>
        <dbReference type="EMBL" id="CAB5012090.1"/>
    </source>
</evidence>
<comment type="cofactor">
    <cofactor evidence="1">
        <name>FAD</name>
        <dbReference type="ChEBI" id="CHEBI:57692"/>
    </cofactor>
</comment>
<dbReference type="Pfam" id="PF00890">
    <property type="entry name" value="FAD_binding_2"/>
    <property type="match status" value="1"/>
</dbReference>
<keyword evidence="2" id="KW-0285">Flavoprotein</keyword>
<sequence length="331" mass="35010">MIDTLLRRAEELGVSVEFGIRAVQLLVEAEAVVGVLCEISGALVEVRAASVVLATGGFSRNLELLERFVPHMANAIHGGAVGSEGDGLLMGWKAGADFRDTPYVKGTFGIYPGDDPREGGTGILAVYKGAVAVNFSGRRFVDESLPYKALGDACLAQEGHLAWQVFDQQTMDRDDPDVHIYWFSGRLATGLLETADTLEELADKIGVPADELIRTVEGYNAAVRGEHLDAFGRRTLSGTEELPTELSRPPFYAHLSGSSVLATYCGLTVDPETRVLDVYGEPIPGLFAAGEVTGGFHGNGYVTGTSVGKSGIFGRLAGLAACAYASDAAHV</sequence>
<dbReference type="AlphaFoldDB" id="A0A6J7Q2W9"/>
<keyword evidence="4" id="KW-0560">Oxidoreductase</keyword>
<evidence type="ECO:0000256" key="2">
    <source>
        <dbReference type="ARBA" id="ARBA00022630"/>
    </source>
</evidence>
<dbReference type="Gene3D" id="3.50.50.60">
    <property type="entry name" value="FAD/NAD(P)-binding domain"/>
    <property type="match status" value="2"/>
</dbReference>
<dbReference type="PANTHER" id="PTHR43400:SF10">
    <property type="entry name" value="3-OXOSTEROID 1-DEHYDROGENASE"/>
    <property type="match status" value="1"/>
</dbReference>
<accession>A0A6J7Q2W9</accession>
<dbReference type="GO" id="GO:0016491">
    <property type="term" value="F:oxidoreductase activity"/>
    <property type="evidence" value="ECO:0007669"/>
    <property type="project" value="UniProtKB-KW"/>
</dbReference>
<evidence type="ECO:0000259" key="5">
    <source>
        <dbReference type="Pfam" id="PF00890"/>
    </source>
</evidence>
<dbReference type="GO" id="GO:0008202">
    <property type="term" value="P:steroid metabolic process"/>
    <property type="evidence" value="ECO:0007669"/>
    <property type="project" value="UniProtKB-ARBA"/>
</dbReference>
<dbReference type="Gene3D" id="3.90.700.10">
    <property type="entry name" value="Succinate dehydrogenase/fumarate reductase flavoprotein, catalytic domain"/>
    <property type="match status" value="1"/>
</dbReference>
<keyword evidence="3" id="KW-0274">FAD</keyword>
<dbReference type="SUPFAM" id="SSF51905">
    <property type="entry name" value="FAD/NAD(P)-binding domain"/>
    <property type="match status" value="1"/>
</dbReference>
<proteinExistence type="predicted"/>
<dbReference type="InterPro" id="IPR003953">
    <property type="entry name" value="FAD-dep_OxRdtase_2_FAD-bd"/>
</dbReference>
<organism evidence="6">
    <name type="scientific">freshwater metagenome</name>
    <dbReference type="NCBI Taxonomy" id="449393"/>
    <lineage>
        <taxon>unclassified sequences</taxon>
        <taxon>metagenomes</taxon>
        <taxon>ecological metagenomes</taxon>
    </lineage>
</organism>
<reference evidence="6" key="1">
    <citation type="submission" date="2020-05" db="EMBL/GenBank/DDBJ databases">
        <authorList>
            <person name="Chiriac C."/>
            <person name="Salcher M."/>
            <person name="Ghai R."/>
            <person name="Kavagutti S V."/>
        </authorList>
    </citation>
    <scope>NUCLEOTIDE SEQUENCE</scope>
</reference>
<evidence type="ECO:0000256" key="4">
    <source>
        <dbReference type="ARBA" id="ARBA00023002"/>
    </source>
</evidence>
<feature type="domain" description="FAD-dependent oxidoreductase 2 FAD-binding" evidence="5">
    <location>
        <begin position="2"/>
        <end position="306"/>
    </location>
</feature>
<protein>
    <submittedName>
        <fullName evidence="6">Unannotated protein</fullName>
    </submittedName>
</protein>
<name>A0A6J7Q2W9_9ZZZZ</name>
<dbReference type="SUPFAM" id="SSF56425">
    <property type="entry name" value="Succinate dehydrogenase/fumarate reductase flavoprotein, catalytic domain"/>
    <property type="match status" value="1"/>
</dbReference>
<evidence type="ECO:0000256" key="1">
    <source>
        <dbReference type="ARBA" id="ARBA00001974"/>
    </source>
</evidence>
<dbReference type="InterPro" id="IPR050315">
    <property type="entry name" value="FAD-oxidoreductase_2"/>
</dbReference>
<dbReference type="PANTHER" id="PTHR43400">
    <property type="entry name" value="FUMARATE REDUCTASE"/>
    <property type="match status" value="1"/>
</dbReference>